<evidence type="ECO:0000256" key="6">
    <source>
        <dbReference type="ARBA" id="ARBA00022989"/>
    </source>
</evidence>
<feature type="transmembrane region" description="Helical" evidence="12">
    <location>
        <begin position="78"/>
        <end position="101"/>
    </location>
</feature>
<evidence type="ECO:0000256" key="11">
    <source>
        <dbReference type="ARBA" id="ARBA00023284"/>
    </source>
</evidence>
<keyword evidence="5" id="KW-0249">Electron transport</keyword>
<dbReference type="PANTHER" id="PTHR43469:SF1">
    <property type="entry name" value="SPBETA PROPHAGE-DERIVED DISULFIDE BOND FORMATION PROTEIN B"/>
    <property type="match status" value="1"/>
</dbReference>
<dbReference type="InterPro" id="IPR023380">
    <property type="entry name" value="DsbB-like_sf"/>
</dbReference>
<keyword evidence="7" id="KW-0560">Oxidoreductase</keyword>
<evidence type="ECO:0000256" key="1">
    <source>
        <dbReference type="ARBA" id="ARBA00004141"/>
    </source>
</evidence>
<keyword evidence="4 12" id="KW-0812">Transmembrane</keyword>
<evidence type="ECO:0000256" key="5">
    <source>
        <dbReference type="ARBA" id="ARBA00022982"/>
    </source>
</evidence>
<protein>
    <submittedName>
        <fullName evidence="13">Disulfide bond formation protein B</fullName>
    </submittedName>
</protein>
<dbReference type="GO" id="GO:0015035">
    <property type="term" value="F:protein-disulfide reductase activity"/>
    <property type="evidence" value="ECO:0007669"/>
    <property type="project" value="InterPro"/>
</dbReference>
<keyword evidence="6 12" id="KW-1133">Transmembrane helix</keyword>
<dbReference type="GO" id="GO:0016020">
    <property type="term" value="C:membrane"/>
    <property type="evidence" value="ECO:0007669"/>
    <property type="project" value="UniProtKB-SubCell"/>
</dbReference>
<evidence type="ECO:0000313" key="14">
    <source>
        <dbReference type="Proteomes" id="UP000037660"/>
    </source>
</evidence>
<dbReference type="GO" id="GO:0006457">
    <property type="term" value="P:protein folding"/>
    <property type="evidence" value="ECO:0007669"/>
    <property type="project" value="InterPro"/>
</dbReference>
<evidence type="ECO:0000256" key="7">
    <source>
        <dbReference type="ARBA" id="ARBA00023002"/>
    </source>
</evidence>
<dbReference type="Proteomes" id="UP000037660">
    <property type="component" value="Unassembled WGS sequence"/>
</dbReference>
<dbReference type="OrthoDB" id="158402at2"/>
<proteinExistence type="inferred from homology"/>
<keyword evidence="10" id="KW-0143">Chaperone</keyword>
<evidence type="ECO:0000256" key="3">
    <source>
        <dbReference type="ARBA" id="ARBA00022448"/>
    </source>
</evidence>
<evidence type="ECO:0000256" key="2">
    <source>
        <dbReference type="ARBA" id="ARBA00007602"/>
    </source>
</evidence>
<accession>A0A0K8NV05</accession>
<comment type="similarity">
    <text evidence="2">Belongs to the DsbB family. BdbC subfamily.</text>
</comment>
<dbReference type="InterPro" id="IPR012187">
    <property type="entry name" value="Disulphide_bond_form_BdbC"/>
</dbReference>
<keyword evidence="8 12" id="KW-0472">Membrane</keyword>
<organism evidence="13 14">
    <name type="scientific">Piscinibacter sakaiensis</name>
    <name type="common">Ideonella sakaiensis</name>
    <dbReference type="NCBI Taxonomy" id="1547922"/>
    <lineage>
        <taxon>Bacteria</taxon>
        <taxon>Pseudomonadati</taxon>
        <taxon>Pseudomonadota</taxon>
        <taxon>Betaproteobacteria</taxon>
        <taxon>Burkholderiales</taxon>
        <taxon>Sphaerotilaceae</taxon>
        <taxon>Piscinibacter</taxon>
    </lineage>
</organism>
<dbReference type="InterPro" id="IPR003752">
    <property type="entry name" value="DiS_bond_form_DsbB/BdbC"/>
</dbReference>
<dbReference type="Pfam" id="PF02600">
    <property type="entry name" value="DsbB"/>
    <property type="match status" value="1"/>
</dbReference>
<keyword evidence="3" id="KW-0813">Transport</keyword>
<reference evidence="13 14" key="2">
    <citation type="journal article" date="2016" name="Science">
        <title>A bacterium that degrades and assimilates poly(ethylene terephthalate).</title>
        <authorList>
            <person name="Yoshida S."/>
            <person name="Hiraga K."/>
            <person name="Takehana T."/>
            <person name="Taniguchi I."/>
            <person name="Yamaji H."/>
            <person name="Maeda Y."/>
            <person name="Toyohara K."/>
            <person name="Miyamoto K."/>
            <person name="Kimura Y."/>
            <person name="Oda K."/>
        </authorList>
    </citation>
    <scope>NUCLEOTIDE SEQUENCE [LARGE SCALE GENOMIC DNA]</scope>
    <source>
        <strain evidence="14">NBRC 110686 / TISTR 2288 / 201-F6</strain>
    </source>
</reference>
<keyword evidence="11" id="KW-0676">Redox-active center</keyword>
<name>A0A0K8NV05_PISS1</name>
<evidence type="ECO:0000256" key="8">
    <source>
        <dbReference type="ARBA" id="ARBA00023136"/>
    </source>
</evidence>
<feature type="transmembrane region" description="Helical" evidence="12">
    <location>
        <begin position="21"/>
        <end position="39"/>
    </location>
</feature>
<evidence type="ECO:0000256" key="12">
    <source>
        <dbReference type="SAM" id="Phobius"/>
    </source>
</evidence>
<evidence type="ECO:0000256" key="10">
    <source>
        <dbReference type="ARBA" id="ARBA00023186"/>
    </source>
</evidence>
<feature type="transmembrane region" description="Helical" evidence="12">
    <location>
        <begin position="51"/>
        <end position="71"/>
    </location>
</feature>
<comment type="subcellular location">
    <subcellularLocation>
        <location evidence="1">Membrane</location>
        <topology evidence="1">Multi-pass membrane protein</topology>
    </subcellularLocation>
</comment>
<feature type="transmembrane region" description="Helical" evidence="12">
    <location>
        <begin position="121"/>
        <end position="145"/>
    </location>
</feature>
<keyword evidence="14" id="KW-1185">Reference proteome</keyword>
<sequence>MSKERTTQSGEGLKAAFWTPLFLAWLLALLATAGALFLGEVMGKTPCVLCWYQRIAMFPLVLVLGMGLFALDARSVRYALPLACVGWGIASYHLLIFWGVVSEDLVPCGKGSSCADADVQMAGVVPIPLLSLASFTGILVALWVARARAGRAKA</sequence>
<dbReference type="PANTHER" id="PTHR43469">
    <property type="entry name" value="DISULFIDE FORMATION PROTEIN-RELATED"/>
    <property type="match status" value="1"/>
</dbReference>
<evidence type="ECO:0000313" key="13">
    <source>
        <dbReference type="EMBL" id="GAP34222.1"/>
    </source>
</evidence>
<dbReference type="PIRSF" id="PIRSF036659">
    <property type="entry name" value="BdbC"/>
    <property type="match status" value="1"/>
</dbReference>
<dbReference type="RefSeq" id="WP_054018350.1">
    <property type="nucleotide sequence ID" value="NZ_BBYR01000006.1"/>
</dbReference>
<dbReference type="AlphaFoldDB" id="A0A0K8NV05"/>
<dbReference type="Gene3D" id="1.20.1550.10">
    <property type="entry name" value="DsbB-like"/>
    <property type="match status" value="1"/>
</dbReference>
<comment type="caution">
    <text evidence="13">The sequence shown here is derived from an EMBL/GenBank/DDBJ whole genome shotgun (WGS) entry which is preliminary data.</text>
</comment>
<evidence type="ECO:0000256" key="4">
    <source>
        <dbReference type="ARBA" id="ARBA00022692"/>
    </source>
</evidence>
<gene>
    <name evidence="13" type="ORF">ISF6_4001</name>
</gene>
<dbReference type="STRING" id="1547922.ISF6_4001"/>
<dbReference type="SUPFAM" id="SSF158442">
    <property type="entry name" value="DsbB-like"/>
    <property type="match status" value="1"/>
</dbReference>
<reference evidence="14" key="1">
    <citation type="submission" date="2015-07" db="EMBL/GenBank/DDBJ databases">
        <title>Discovery of a poly(ethylene terephthalate assimilation.</title>
        <authorList>
            <person name="Yoshida S."/>
            <person name="Hiraga K."/>
            <person name="Takehana T."/>
            <person name="Taniguchi I."/>
            <person name="Yamaji H."/>
            <person name="Maeda Y."/>
            <person name="Toyohara K."/>
            <person name="Miyamoto K."/>
            <person name="Kimura Y."/>
            <person name="Oda K."/>
        </authorList>
    </citation>
    <scope>NUCLEOTIDE SEQUENCE [LARGE SCALE GENOMIC DNA]</scope>
    <source>
        <strain evidence="14">NBRC 110686 / TISTR 2288 / 201-F6</strain>
    </source>
</reference>
<dbReference type="EMBL" id="BBYR01000006">
    <property type="protein sequence ID" value="GAP34222.1"/>
    <property type="molecule type" value="Genomic_DNA"/>
</dbReference>
<evidence type="ECO:0000256" key="9">
    <source>
        <dbReference type="ARBA" id="ARBA00023157"/>
    </source>
</evidence>
<keyword evidence="9" id="KW-1015">Disulfide bond</keyword>